<reference evidence="2" key="1">
    <citation type="submission" date="2018-11" db="EMBL/GenBank/DDBJ databases">
        <title>The first complete genome sequence of Mycoplasma iowae strain 695.</title>
        <authorList>
            <person name="Ghanem M."/>
            <person name="El-Gazzar M."/>
        </authorList>
    </citation>
    <scope>NUCLEOTIDE SEQUENCE [LARGE SCALE GENOMIC DNA]</scope>
    <source>
        <strain evidence="2">695</strain>
    </source>
</reference>
<dbReference type="GeneID" id="96867179"/>
<name>A0A6P1LGY1_MALIO</name>
<proteinExistence type="predicted"/>
<dbReference type="EMBL" id="CP033512">
    <property type="protein sequence ID" value="QHG89870.1"/>
    <property type="molecule type" value="Genomic_DNA"/>
</dbReference>
<dbReference type="RefSeq" id="WP_004025359.1">
    <property type="nucleotide sequence ID" value="NZ_AGFP01000058.1"/>
</dbReference>
<organism evidence="1 2">
    <name type="scientific">Malacoplasma iowae 695</name>
    <dbReference type="NCBI Taxonomy" id="1048830"/>
    <lineage>
        <taxon>Bacteria</taxon>
        <taxon>Bacillati</taxon>
        <taxon>Mycoplasmatota</taxon>
        <taxon>Mycoplasmoidales</taxon>
        <taxon>Mycoplasmoidaceae</taxon>
        <taxon>Malacoplasma</taxon>
    </lineage>
</organism>
<dbReference type="KEGG" id="miw:EER00_03165"/>
<protein>
    <submittedName>
        <fullName evidence="1">Uncharacterized protein</fullName>
    </submittedName>
</protein>
<dbReference type="AlphaFoldDB" id="A0A6P1LGY1"/>
<dbReference type="Proteomes" id="UP000464283">
    <property type="component" value="Chromosome"/>
</dbReference>
<accession>A0A6P1LGY1</accession>
<evidence type="ECO:0000313" key="1">
    <source>
        <dbReference type="EMBL" id="QHG89870.1"/>
    </source>
</evidence>
<gene>
    <name evidence="1" type="ORF">EER00_03165</name>
</gene>
<evidence type="ECO:0000313" key="2">
    <source>
        <dbReference type="Proteomes" id="UP000464283"/>
    </source>
</evidence>
<sequence length="1029" mass="119759">MKNNCIYWIKVKTPSVLDEIFNSNLISQYKKLSLIDYGTANSSVYNYHFDDDRSFWVEANGISDVLSMLSTISVEFSTPILSFHNGNFAFFNSLGKKIDLDEDVKTDFKKTCKVIEMQTGYFFDLEDEMIDIENDCENDVELENYEDDEEENDIDYQFNFSSNNNLEQENDFDSFGLNKDQESGCPCGSCGCHSNNEEIENDQETIEDEKTKEQIIKELFEIASQEEYDKNSNENQDISESELDDVFMDALKEQIQNVENQEKDKSEINDILKFFNDDESSKKSKSKIEIDEISLNEKFEPEVISFELDVDNDLDEEEFTFEDFDSANEENEFDKLVNQASYKEDKNKEEIQFGCNQQDCQYCYGSCSCSHVFDNYDEIDDLAADAFNFDQNKDKEYFESQVDDFSIYEYEEPCCEDKLEYYTETADINEQSKSYNLEEEKIMEKELDKDIEGFKEIGFDDIEKALKEFFDMNNSLEYVSDSTKDDVDKILKRIETLREKNNTNNLNCESEVDLKPIYESLKNGEVTLDIYTEESQKFIIDKLNGLLADIENNKTNSKLENTNDEDINIETIESNNDENELIDNGEIIKLDEIVATDLNLETNHFISVQDFYENMVPFDLENFDSKVNDDQFKNIDDVLDSKFGGYNQEVVANLNDTKSNFENFDDVINSKFGGYETPVASYGFVSNESDSVIDSVLDQKFGFYSSNQNQENEISGSINNEINSNIDSVLDEKFGGYNNANSKSENWNTFDYDFLNNNEFNFEQDLSKNNSVEDSLIDLGPMENEFEFNEEISLPPRVVSEDNVDSFDDSINDLEFGQQENDYEINFETENLFDKFNESIGEEPLVDLSAFDKPEEITSDNIEKIGEAFESSETLFDDNENPENMFDLEKENLYRNIYDDVVSNDKNLNDALKWNEDFQLSDNEISFETKPFEKDFDNKNKKETKKSNIDNLFKYDHSRIDLGRIKANSESQRAIISGLSEFLKKIEVEKSKLQQKREEIEKKNELAKQIISQGYARENSFDFEKRNWR</sequence>